<dbReference type="InterPro" id="IPR045851">
    <property type="entry name" value="AMP-bd_C_sf"/>
</dbReference>
<sequence length="518" mass="57033">MQGTLLLKQAVHRNRQGIATVCGTRKRLWHEVGDRVPRMAAALRRLGVESGAFVAVLAMNSDRYLELFYAVPWAGGCFAPMNVRWSAQENLLALRDCDAVVLCVDDSFVEQGHQLRKDFPGLKAVIHIGDVPTPEGMLSYEQLIASNEPMEDADRKGDDLYAVFYTGGTTGQPKGVALTHNALGHAATAWLAMIPDVEDLSFAYVGGFFHFSGASPVHYITMAGGTHVVLPKFDPLLMMQAIQEHKVTNAVLVPTIVNMFISHPDFDKYDLSSLRTCVYGGSPMPEALMAAAAAKLPNLRFYQIYGMTETGGFATMLRWRDHVFDGPKAERIRSCGQPGPGVEVKIVSPDGDTLPPRELGEIAMRSDYLMMGYLGKPDQTAEVLRDGWMYSGDAGYLDEDGYLYVADRVKDMIVTGGENVYSIEVERALFQHPAIHEAAVIGIPSEEWGEQVHAVVVLKPGATATEDELIAHCRTLIGGYKCPKSVEFRSEPLPLAPKNTVMKNVLRDPYWVGQERKI</sequence>
<dbReference type="GO" id="GO:0016878">
    <property type="term" value="F:acid-thiol ligase activity"/>
    <property type="evidence" value="ECO:0007669"/>
    <property type="project" value="UniProtKB-ARBA"/>
</dbReference>
<evidence type="ECO:0000259" key="1">
    <source>
        <dbReference type="Pfam" id="PF00501"/>
    </source>
</evidence>
<accession>A0A1H6NLW0</accession>
<evidence type="ECO:0000259" key="2">
    <source>
        <dbReference type="Pfam" id="PF13193"/>
    </source>
</evidence>
<dbReference type="Gene3D" id="3.40.50.12780">
    <property type="entry name" value="N-terminal domain of ligase-like"/>
    <property type="match status" value="1"/>
</dbReference>
<dbReference type="PROSITE" id="PS00455">
    <property type="entry name" value="AMP_BINDING"/>
    <property type="match status" value="1"/>
</dbReference>
<evidence type="ECO:0000313" key="4">
    <source>
        <dbReference type="Proteomes" id="UP000199125"/>
    </source>
</evidence>
<keyword evidence="4" id="KW-1185">Reference proteome</keyword>
<dbReference type="InterPro" id="IPR025110">
    <property type="entry name" value="AMP-bd_C"/>
</dbReference>
<name>A0A1H6NLW0_9RHOB</name>
<dbReference type="Pfam" id="PF13193">
    <property type="entry name" value="AMP-binding_C"/>
    <property type="match status" value="1"/>
</dbReference>
<dbReference type="Gene3D" id="3.30.300.30">
    <property type="match status" value="1"/>
</dbReference>
<dbReference type="RefSeq" id="WP_090849005.1">
    <property type="nucleotide sequence ID" value="NZ_FNXG01000008.1"/>
</dbReference>
<feature type="domain" description="AMP-binding enzyme C-terminal" evidence="2">
    <location>
        <begin position="424"/>
        <end position="495"/>
    </location>
</feature>
<proteinExistence type="predicted"/>
<protein>
    <submittedName>
        <fullName evidence="3">Long-chain acyl-CoA synthetase</fullName>
    </submittedName>
</protein>
<dbReference type="SUPFAM" id="SSF56801">
    <property type="entry name" value="Acetyl-CoA synthetase-like"/>
    <property type="match status" value="1"/>
</dbReference>
<dbReference type="Proteomes" id="UP000199125">
    <property type="component" value="Unassembled WGS sequence"/>
</dbReference>
<dbReference type="InterPro" id="IPR020845">
    <property type="entry name" value="AMP-binding_CS"/>
</dbReference>
<evidence type="ECO:0000313" key="3">
    <source>
        <dbReference type="EMBL" id="SEI12179.1"/>
    </source>
</evidence>
<dbReference type="PANTHER" id="PTHR43767">
    <property type="entry name" value="LONG-CHAIN-FATTY-ACID--COA LIGASE"/>
    <property type="match status" value="1"/>
</dbReference>
<dbReference type="InterPro" id="IPR050237">
    <property type="entry name" value="ATP-dep_AMP-bd_enzyme"/>
</dbReference>
<feature type="domain" description="AMP-dependent synthetase/ligase" evidence="1">
    <location>
        <begin position="8"/>
        <end position="374"/>
    </location>
</feature>
<organism evidence="3 4">
    <name type="scientific">Paracoccus alkenifer</name>
    <dbReference type="NCBI Taxonomy" id="65735"/>
    <lineage>
        <taxon>Bacteria</taxon>
        <taxon>Pseudomonadati</taxon>
        <taxon>Pseudomonadota</taxon>
        <taxon>Alphaproteobacteria</taxon>
        <taxon>Rhodobacterales</taxon>
        <taxon>Paracoccaceae</taxon>
        <taxon>Paracoccus</taxon>
    </lineage>
</organism>
<dbReference type="InterPro" id="IPR042099">
    <property type="entry name" value="ANL_N_sf"/>
</dbReference>
<gene>
    <name evidence="3" type="ORF">SAMN04488075_3072</name>
</gene>
<dbReference type="InterPro" id="IPR000873">
    <property type="entry name" value="AMP-dep_synth/lig_dom"/>
</dbReference>
<reference evidence="4" key="1">
    <citation type="submission" date="2016-10" db="EMBL/GenBank/DDBJ databases">
        <authorList>
            <person name="Varghese N."/>
            <person name="Submissions S."/>
        </authorList>
    </citation>
    <scope>NUCLEOTIDE SEQUENCE [LARGE SCALE GENOMIC DNA]</scope>
    <source>
        <strain evidence="4">DSM 11593</strain>
    </source>
</reference>
<dbReference type="OrthoDB" id="9803968at2"/>
<dbReference type="EMBL" id="FNXG01000008">
    <property type="protein sequence ID" value="SEI12179.1"/>
    <property type="molecule type" value="Genomic_DNA"/>
</dbReference>
<dbReference type="Pfam" id="PF00501">
    <property type="entry name" value="AMP-binding"/>
    <property type="match status" value="1"/>
</dbReference>
<dbReference type="STRING" id="65735.SAMN04488075_3072"/>
<dbReference type="AlphaFoldDB" id="A0A1H6NLW0"/>
<dbReference type="PANTHER" id="PTHR43767:SF1">
    <property type="entry name" value="NONRIBOSOMAL PEPTIDE SYNTHASE PES1 (EUROFUNG)-RELATED"/>
    <property type="match status" value="1"/>
</dbReference>